<dbReference type="Proteomes" id="UP001549110">
    <property type="component" value="Unassembled WGS sequence"/>
</dbReference>
<dbReference type="SUPFAM" id="SSF54593">
    <property type="entry name" value="Glyoxalase/Bleomycin resistance protein/Dihydroxybiphenyl dioxygenase"/>
    <property type="match status" value="1"/>
</dbReference>
<dbReference type="Gene3D" id="3.30.720.110">
    <property type="match status" value="1"/>
</dbReference>
<gene>
    <name evidence="2" type="ORF">ABID41_002944</name>
</gene>
<reference evidence="2 3" key="1">
    <citation type="submission" date="2024-06" db="EMBL/GenBank/DDBJ databases">
        <title>Genomic Encyclopedia of Type Strains, Phase IV (KMG-IV): sequencing the most valuable type-strain genomes for metagenomic binning, comparative biology and taxonomic classification.</title>
        <authorList>
            <person name="Goeker M."/>
        </authorList>
    </citation>
    <scope>NUCLEOTIDE SEQUENCE [LARGE SCALE GENOMIC DNA]</scope>
    <source>
        <strain evidence="2 3">DSM 17809</strain>
    </source>
</reference>
<dbReference type="Gene3D" id="3.30.720.120">
    <property type="match status" value="1"/>
</dbReference>
<dbReference type="InterPro" id="IPR029068">
    <property type="entry name" value="Glyas_Bleomycin-R_OHBP_Dase"/>
</dbReference>
<accession>A0ABV2EMI3</accession>
<evidence type="ECO:0000259" key="1">
    <source>
        <dbReference type="PROSITE" id="PS51819"/>
    </source>
</evidence>
<dbReference type="InterPro" id="IPR037523">
    <property type="entry name" value="VOC_core"/>
</dbReference>
<dbReference type="PANTHER" id="PTHR34109:SF1">
    <property type="entry name" value="VOC DOMAIN-CONTAINING PROTEIN"/>
    <property type="match status" value="1"/>
</dbReference>
<organism evidence="2 3">
    <name type="scientific">Phenylobacterium koreense</name>
    <dbReference type="NCBI Taxonomy" id="266125"/>
    <lineage>
        <taxon>Bacteria</taxon>
        <taxon>Pseudomonadati</taxon>
        <taxon>Pseudomonadota</taxon>
        <taxon>Alphaproteobacteria</taxon>
        <taxon>Caulobacterales</taxon>
        <taxon>Caulobacteraceae</taxon>
        <taxon>Phenylobacterium</taxon>
    </lineage>
</organism>
<evidence type="ECO:0000313" key="2">
    <source>
        <dbReference type="EMBL" id="MET3527826.1"/>
    </source>
</evidence>
<comment type="caution">
    <text evidence="2">The sequence shown here is derived from an EMBL/GenBank/DDBJ whole genome shotgun (WGS) entry which is preliminary data.</text>
</comment>
<protein>
    <submittedName>
        <fullName evidence="2">Glyoxalase superfamily protein PhnB</fullName>
    </submittedName>
</protein>
<evidence type="ECO:0000313" key="3">
    <source>
        <dbReference type="Proteomes" id="UP001549110"/>
    </source>
</evidence>
<sequence>MSVTPVAFYRDPIAALKWLEAAFGFETSVLMTDENGRVGHAQMSFLGSEIGIGGEWEGPQLGGARMRSPASLDGAGTQFMRIDLPEGLDAHCERARAAGAAITQEPEEQFYGARTYRARDPEGHVWNFSQMTRAVAAQDMTEGTGLKFDIAPKEG</sequence>
<keyword evidence="3" id="KW-1185">Reference proteome</keyword>
<dbReference type="InterPro" id="IPR004360">
    <property type="entry name" value="Glyas_Fos-R_dOase_dom"/>
</dbReference>
<proteinExistence type="predicted"/>
<dbReference type="PROSITE" id="PS51819">
    <property type="entry name" value="VOC"/>
    <property type="match status" value="1"/>
</dbReference>
<name>A0ABV2EMI3_9CAUL</name>
<dbReference type="EMBL" id="JBEPLU010000002">
    <property type="protein sequence ID" value="MET3527826.1"/>
    <property type="molecule type" value="Genomic_DNA"/>
</dbReference>
<dbReference type="PANTHER" id="PTHR34109">
    <property type="entry name" value="BNAUNNG04460D PROTEIN-RELATED"/>
    <property type="match status" value="1"/>
</dbReference>
<feature type="domain" description="VOC" evidence="1">
    <location>
        <begin position="1"/>
        <end position="131"/>
    </location>
</feature>
<dbReference type="Pfam" id="PF00903">
    <property type="entry name" value="Glyoxalase"/>
    <property type="match status" value="1"/>
</dbReference>
<dbReference type="RefSeq" id="WP_331929459.1">
    <property type="nucleotide sequence ID" value="NZ_JBEPLU010000002.1"/>
</dbReference>